<feature type="compositionally biased region" description="Polar residues" evidence="1">
    <location>
        <begin position="1"/>
        <end position="15"/>
    </location>
</feature>
<keyword evidence="2" id="KW-1133">Transmembrane helix</keyword>
<sequence>MQTDQRATTGRTDTVQGGRAHPDEARRDGSSALYGTSLPRALTRFVTRYFVFSGRASRSEFWWWFLSFAVVSVVLSFVNKAMVPPVQSADAGAILGYAVQVSTLQLIWALVNFIGAASLTIRRLHDAGISGWWWFIQLVPGPGQIAMVVLVALPERASGARFERLQSSETPRRGSTLTPTR</sequence>
<gene>
    <name evidence="3" type="ORF">FPZ11_13755</name>
</gene>
<accession>A0A5B8M674</accession>
<feature type="region of interest" description="Disordered" evidence="1">
    <location>
        <begin position="162"/>
        <end position="181"/>
    </location>
</feature>
<keyword evidence="2" id="KW-0472">Membrane</keyword>
<evidence type="ECO:0000313" key="4">
    <source>
        <dbReference type="Proteomes" id="UP000320216"/>
    </source>
</evidence>
<evidence type="ECO:0000313" key="3">
    <source>
        <dbReference type="EMBL" id="QDZ15681.1"/>
    </source>
</evidence>
<dbReference type="InterPro" id="IPR008523">
    <property type="entry name" value="DUF805"/>
</dbReference>
<feature type="region of interest" description="Disordered" evidence="1">
    <location>
        <begin position="1"/>
        <end position="32"/>
    </location>
</feature>
<dbReference type="PANTHER" id="PTHR34980:SF2">
    <property type="entry name" value="INNER MEMBRANE PROTEIN YHAH-RELATED"/>
    <property type="match status" value="1"/>
</dbReference>
<reference evidence="3 4" key="1">
    <citation type="submission" date="2019-07" db="EMBL/GenBank/DDBJ databases">
        <title>Full genome sequence of Humibacter sp. WJ7-1.</title>
        <authorList>
            <person name="Im W.-T."/>
        </authorList>
    </citation>
    <scope>NUCLEOTIDE SEQUENCE [LARGE SCALE GENOMIC DNA]</scope>
    <source>
        <strain evidence="3 4">WJ7-1</strain>
    </source>
</reference>
<dbReference type="GO" id="GO:0005886">
    <property type="term" value="C:plasma membrane"/>
    <property type="evidence" value="ECO:0007669"/>
    <property type="project" value="TreeGrafter"/>
</dbReference>
<proteinExistence type="predicted"/>
<dbReference type="Proteomes" id="UP000320216">
    <property type="component" value="Chromosome"/>
</dbReference>
<evidence type="ECO:0000256" key="2">
    <source>
        <dbReference type="SAM" id="Phobius"/>
    </source>
</evidence>
<dbReference type="PANTHER" id="PTHR34980">
    <property type="entry name" value="INNER MEMBRANE PROTEIN-RELATED-RELATED"/>
    <property type="match status" value="1"/>
</dbReference>
<feature type="compositionally biased region" description="Basic and acidic residues" evidence="1">
    <location>
        <begin position="162"/>
        <end position="172"/>
    </location>
</feature>
<organism evidence="3 4">
    <name type="scientific">Humibacter ginsenosidimutans</name>
    <dbReference type="NCBI Taxonomy" id="2599293"/>
    <lineage>
        <taxon>Bacteria</taxon>
        <taxon>Bacillati</taxon>
        <taxon>Actinomycetota</taxon>
        <taxon>Actinomycetes</taxon>
        <taxon>Micrococcales</taxon>
        <taxon>Microbacteriaceae</taxon>
        <taxon>Humibacter</taxon>
    </lineage>
</organism>
<evidence type="ECO:0000256" key="1">
    <source>
        <dbReference type="SAM" id="MobiDB-lite"/>
    </source>
</evidence>
<feature type="compositionally biased region" description="Basic and acidic residues" evidence="1">
    <location>
        <begin position="20"/>
        <end position="29"/>
    </location>
</feature>
<feature type="transmembrane region" description="Helical" evidence="2">
    <location>
        <begin position="91"/>
        <end position="111"/>
    </location>
</feature>
<name>A0A5B8M674_9MICO</name>
<feature type="transmembrane region" description="Helical" evidence="2">
    <location>
        <begin position="61"/>
        <end position="79"/>
    </location>
</feature>
<protein>
    <submittedName>
        <fullName evidence="3">DUF805 domain-containing protein</fullName>
    </submittedName>
</protein>
<dbReference type="RefSeq" id="WP_146321715.1">
    <property type="nucleotide sequence ID" value="NZ_CP042305.1"/>
</dbReference>
<dbReference type="AlphaFoldDB" id="A0A5B8M674"/>
<dbReference type="KEGG" id="huw:FPZ11_13755"/>
<keyword evidence="2" id="KW-0812">Transmembrane</keyword>
<dbReference type="EMBL" id="CP042305">
    <property type="protein sequence ID" value="QDZ15681.1"/>
    <property type="molecule type" value="Genomic_DNA"/>
</dbReference>
<dbReference type="OrthoDB" id="9812349at2"/>
<dbReference type="Pfam" id="PF05656">
    <property type="entry name" value="DUF805"/>
    <property type="match status" value="1"/>
</dbReference>
<keyword evidence="4" id="KW-1185">Reference proteome</keyword>